<protein>
    <submittedName>
        <fullName evidence="1">Class 1 fructose-bisphosphatase</fullName>
        <ecNumber evidence="1">3.1.3.11</ecNumber>
    </submittedName>
</protein>
<reference evidence="1" key="1">
    <citation type="submission" date="2021-05" db="EMBL/GenBank/DDBJ databases">
        <title>Draft genomes of bacteria isolated from model marine particles.</title>
        <authorList>
            <person name="Datta M.S."/>
            <person name="Schwartzman J.A."/>
            <person name="Enke T.N."/>
            <person name="Saavedra J."/>
            <person name="Cermak N."/>
            <person name="Cordero O.X."/>
        </authorList>
    </citation>
    <scope>NUCLEOTIDE SEQUENCE</scope>
    <source>
        <strain evidence="1">I2M19</strain>
    </source>
</reference>
<name>A0ACC5U6Q4_9FLAO</name>
<keyword evidence="1" id="KW-0378">Hydrolase</keyword>
<dbReference type="EMBL" id="JAHKPD010000008">
    <property type="protein sequence ID" value="MBU2949928.1"/>
    <property type="molecule type" value="Genomic_DNA"/>
</dbReference>
<organism evidence="1 2">
    <name type="scientific">Pseudotamlana agarivorans</name>
    <dbReference type="NCBI Taxonomy" id="481183"/>
    <lineage>
        <taxon>Bacteria</taxon>
        <taxon>Pseudomonadati</taxon>
        <taxon>Bacteroidota</taxon>
        <taxon>Flavobacteriia</taxon>
        <taxon>Flavobacteriales</taxon>
        <taxon>Flavobacteriaceae</taxon>
        <taxon>Pseudotamlana</taxon>
    </lineage>
</organism>
<comment type="caution">
    <text evidence="1">The sequence shown here is derived from an EMBL/GenBank/DDBJ whole genome shotgun (WGS) entry which is preliminary data.</text>
</comment>
<keyword evidence="2" id="KW-1185">Reference proteome</keyword>
<proteinExistence type="predicted"/>
<sequence>MSRQHQTLGEFIIENQSAFQYSSGELSSLLNSIRLAAKVVNHEVNKAGLVDIIGAAGDTNIQGEDQQKLDVYANEKFIQTMTKRNIVCGIASEEEDDFIAINSQDENNGNKYVVLIDPLDGSSNIDVNVSVGTIFSIYRRVTPVGTPVKLEDFLQKGSEQVAAGYVVYGTSTMIVYTTGAGVNGFTLNPAIGSFYLSHPNMTFPEDGHIYSVNEGNYIHFPQGIKNYIKYCQKEEGDRPYTSRYIGSLVSDFHRNMIKGGIYLYPQSSKNPKGKLRLLYECNPIAFLAEQANGKSSDGFTRTMDVEPTELHERVPFICGSKNMVEKAEEFMREAHGE</sequence>
<evidence type="ECO:0000313" key="1">
    <source>
        <dbReference type="EMBL" id="MBU2949928.1"/>
    </source>
</evidence>
<evidence type="ECO:0000313" key="2">
    <source>
        <dbReference type="Proteomes" id="UP001647509"/>
    </source>
</evidence>
<dbReference type="EC" id="3.1.3.11" evidence="1"/>
<accession>A0ACC5U6Q4</accession>
<gene>
    <name evidence="1" type="primary">fbp</name>
    <name evidence="1" type="ORF">KO493_04365</name>
</gene>
<dbReference type="Proteomes" id="UP001647509">
    <property type="component" value="Unassembled WGS sequence"/>
</dbReference>